<dbReference type="InterPro" id="IPR001647">
    <property type="entry name" value="HTH_TetR"/>
</dbReference>
<dbReference type="AlphaFoldDB" id="A0A0B6S3X3"/>
<evidence type="ECO:0000259" key="3">
    <source>
        <dbReference type="PROSITE" id="PS50977"/>
    </source>
</evidence>
<dbReference type="Proteomes" id="UP000031838">
    <property type="component" value="Chromosome 1"/>
</dbReference>
<reference evidence="5" key="1">
    <citation type="submission" date="2011-03" db="EMBL/GenBank/DDBJ databases">
        <authorList>
            <person name="Voget S."/>
            <person name="Streit W.R."/>
            <person name="Jaeger K.E."/>
            <person name="Daniel R."/>
        </authorList>
    </citation>
    <scope>NUCLEOTIDE SEQUENCE [LARGE SCALE GENOMIC DNA]</scope>
    <source>
        <strain evidence="5">PG1</strain>
    </source>
</reference>
<dbReference type="InterPro" id="IPR050109">
    <property type="entry name" value="HTH-type_TetR-like_transc_reg"/>
</dbReference>
<evidence type="ECO:0000256" key="1">
    <source>
        <dbReference type="ARBA" id="ARBA00023125"/>
    </source>
</evidence>
<dbReference type="GO" id="GO:0003677">
    <property type="term" value="F:DNA binding"/>
    <property type="evidence" value="ECO:0007669"/>
    <property type="project" value="UniProtKB-UniRule"/>
</dbReference>
<dbReference type="PROSITE" id="PS50977">
    <property type="entry name" value="HTH_TETR_2"/>
    <property type="match status" value="1"/>
</dbReference>
<protein>
    <submittedName>
        <fullName evidence="4">Transcriptional regulator, TetR family</fullName>
    </submittedName>
</protein>
<reference evidence="4 5" key="2">
    <citation type="journal article" date="2016" name="Appl. Microbiol. Biotechnol.">
        <title>Mutations improving production and secretion of extracellular lipase by Burkholderia glumae PG1.</title>
        <authorList>
            <person name="Knapp A."/>
            <person name="Voget S."/>
            <person name="Gao R."/>
            <person name="Zaburannyi N."/>
            <person name="Krysciak D."/>
            <person name="Breuer M."/>
            <person name="Hauer B."/>
            <person name="Streit W.R."/>
            <person name="Muller R."/>
            <person name="Daniel R."/>
            <person name="Jaeger K.E."/>
        </authorList>
    </citation>
    <scope>NUCLEOTIDE SEQUENCE [LARGE SCALE GENOMIC DNA]</scope>
    <source>
        <strain evidence="4 5">PG1</strain>
    </source>
</reference>
<keyword evidence="5" id="KW-1185">Reference proteome</keyword>
<name>A0A0B6S3X3_BURPL</name>
<dbReference type="SUPFAM" id="SSF46689">
    <property type="entry name" value="Homeodomain-like"/>
    <property type="match status" value="1"/>
</dbReference>
<dbReference type="EMBL" id="CP002580">
    <property type="protein sequence ID" value="AJK46916.1"/>
    <property type="molecule type" value="Genomic_DNA"/>
</dbReference>
<dbReference type="KEGG" id="bgp:BGL_1c24150"/>
<evidence type="ECO:0000256" key="2">
    <source>
        <dbReference type="PROSITE-ProRule" id="PRU00335"/>
    </source>
</evidence>
<evidence type="ECO:0000313" key="5">
    <source>
        <dbReference type="Proteomes" id="UP000031838"/>
    </source>
</evidence>
<dbReference type="PANTHER" id="PTHR30055">
    <property type="entry name" value="HTH-TYPE TRANSCRIPTIONAL REGULATOR RUTR"/>
    <property type="match status" value="1"/>
</dbReference>
<dbReference type="InterPro" id="IPR009057">
    <property type="entry name" value="Homeodomain-like_sf"/>
</dbReference>
<dbReference type="Gene3D" id="1.10.357.10">
    <property type="entry name" value="Tetracycline Repressor, domain 2"/>
    <property type="match status" value="1"/>
</dbReference>
<feature type="DNA-binding region" description="H-T-H motif" evidence="2">
    <location>
        <begin position="40"/>
        <end position="59"/>
    </location>
</feature>
<dbReference type="PRINTS" id="PR00455">
    <property type="entry name" value="HTHTETR"/>
</dbReference>
<sequence length="203" mass="21721">MSTYSFKWAPALARPRSSDKHEAILDAAAAALAQHGAAATTARIARLAGVAEGTVFTYFETKDALLNALYLHLKDGLRAALMTGFPHEASAEQRARHAWNGYVSWGVSNPDGRSAMRQLDVGGRIEPASRAAGSAGFGAIRDVFRERLSGTSGLDTDQALTFCGALFASMAEATMDFIANTPELEAQYREAGFRSIWAALQAH</sequence>
<evidence type="ECO:0000313" key="4">
    <source>
        <dbReference type="EMBL" id="AJK46916.1"/>
    </source>
</evidence>
<keyword evidence="1 2" id="KW-0238">DNA-binding</keyword>
<proteinExistence type="predicted"/>
<gene>
    <name evidence="4" type="ORF">BGL_1c24150</name>
</gene>
<dbReference type="PANTHER" id="PTHR30055:SF222">
    <property type="entry name" value="REGULATORY PROTEIN"/>
    <property type="match status" value="1"/>
</dbReference>
<feature type="domain" description="HTH tetR-type" evidence="3">
    <location>
        <begin position="18"/>
        <end position="77"/>
    </location>
</feature>
<dbReference type="Pfam" id="PF00440">
    <property type="entry name" value="TetR_N"/>
    <property type="match status" value="1"/>
</dbReference>
<accession>A0A0B6S3X3</accession>
<organism evidence="4 5">
    <name type="scientific">Burkholderia plantarii</name>
    <dbReference type="NCBI Taxonomy" id="41899"/>
    <lineage>
        <taxon>Bacteria</taxon>
        <taxon>Pseudomonadati</taxon>
        <taxon>Pseudomonadota</taxon>
        <taxon>Betaproteobacteria</taxon>
        <taxon>Burkholderiales</taxon>
        <taxon>Burkholderiaceae</taxon>
        <taxon>Burkholderia</taxon>
    </lineage>
</organism>
<dbReference type="HOGENOM" id="CLU_069356_12_9_4"/>